<comment type="caution">
    <text evidence="1">The sequence shown here is derived from an EMBL/GenBank/DDBJ whole genome shotgun (WGS) entry which is preliminary data.</text>
</comment>
<keyword evidence="2" id="KW-1185">Reference proteome</keyword>
<dbReference type="Proteomes" id="UP000549394">
    <property type="component" value="Unassembled WGS sequence"/>
</dbReference>
<dbReference type="EMBL" id="CAJFCJ010000013">
    <property type="protein sequence ID" value="CAD5121097.1"/>
    <property type="molecule type" value="Genomic_DNA"/>
</dbReference>
<evidence type="ECO:0000313" key="2">
    <source>
        <dbReference type="Proteomes" id="UP000549394"/>
    </source>
</evidence>
<proteinExistence type="predicted"/>
<reference evidence="1 2" key="1">
    <citation type="submission" date="2020-08" db="EMBL/GenBank/DDBJ databases">
        <authorList>
            <person name="Hejnol A."/>
        </authorList>
    </citation>
    <scope>NUCLEOTIDE SEQUENCE [LARGE SCALE GENOMIC DNA]</scope>
</reference>
<gene>
    <name evidence="1" type="ORF">DGYR_LOCUS9091</name>
</gene>
<dbReference type="AlphaFoldDB" id="A0A7I8W095"/>
<accession>A0A7I8W095</accession>
<name>A0A7I8W095_9ANNE</name>
<sequence length="358" mass="41688">MDKEKEKSRRISLILPLKWPKRPTNAKLFSKLLRSRSDSSVTCTAKPAKRKFCRIIKNAESEGEEFENPHVIRKYTKDFVEKQQTECWEARKYHSLDERPYEITGVDHPILKRQVSLDLEDVHHENTERHAHFSEHVDVFDTVRKRVQHEPLSDEKCPECGRYVHDDRCSSREGSVEVSPAVSECSEDVIEETSKKLMDLEIRKYDLDEGKSMRKRSNTFDLHHLGSFGRLPKLTNIFKSFRSRSETTLFSKCSPGVSPATRRRRFVRVVRDDSYPIECKNEHVIRKLAEPTWGSTEWVGPLPYTVDADMHTILKKQGSADCGNHPLKHARFSQSVEIVELDDTEKKNIKYENMDMAD</sequence>
<organism evidence="1 2">
    <name type="scientific">Dimorphilus gyrociliatus</name>
    <dbReference type="NCBI Taxonomy" id="2664684"/>
    <lineage>
        <taxon>Eukaryota</taxon>
        <taxon>Metazoa</taxon>
        <taxon>Spiralia</taxon>
        <taxon>Lophotrochozoa</taxon>
        <taxon>Annelida</taxon>
        <taxon>Polychaeta</taxon>
        <taxon>Polychaeta incertae sedis</taxon>
        <taxon>Dinophilidae</taxon>
        <taxon>Dimorphilus</taxon>
    </lineage>
</organism>
<dbReference type="OrthoDB" id="10633096at2759"/>
<evidence type="ECO:0000313" key="1">
    <source>
        <dbReference type="EMBL" id="CAD5121097.1"/>
    </source>
</evidence>
<protein>
    <submittedName>
        <fullName evidence="1">DgyrCDS9637</fullName>
    </submittedName>
</protein>